<accession>A0ABT5MSR5</accession>
<evidence type="ECO:0000259" key="9">
    <source>
        <dbReference type="Pfam" id="PF09179"/>
    </source>
</evidence>
<dbReference type="InterPro" id="IPR015262">
    <property type="entry name" value="tRNA_Ile_lys_synt_subst-bd"/>
</dbReference>
<name>A0ABT5MSR5_9BURK</name>
<reference evidence="10 11" key="1">
    <citation type="submission" date="2023-02" db="EMBL/GenBank/DDBJ databases">
        <title>Bacterial whole genomic sequence of Curvibacter sp. HBC61.</title>
        <authorList>
            <person name="Le V."/>
            <person name="Ko S.-R."/>
            <person name="Ahn C.-Y."/>
            <person name="Oh H.-M."/>
        </authorList>
    </citation>
    <scope>NUCLEOTIDE SEQUENCE [LARGE SCALE GENOMIC DNA]</scope>
    <source>
        <strain evidence="10 11">HBC61</strain>
    </source>
</reference>
<evidence type="ECO:0000256" key="4">
    <source>
        <dbReference type="ARBA" id="ARBA00022741"/>
    </source>
</evidence>
<dbReference type="InterPro" id="IPR012094">
    <property type="entry name" value="tRNA_Ile_lys_synt"/>
</dbReference>
<evidence type="ECO:0000256" key="2">
    <source>
        <dbReference type="ARBA" id="ARBA00022598"/>
    </source>
</evidence>
<evidence type="ECO:0000256" key="3">
    <source>
        <dbReference type="ARBA" id="ARBA00022694"/>
    </source>
</evidence>
<evidence type="ECO:0000256" key="7">
    <source>
        <dbReference type="HAMAP-Rule" id="MF_01161"/>
    </source>
</evidence>
<organism evidence="10 11">
    <name type="scientific">Curvibacter cyanobacteriorum</name>
    <dbReference type="NCBI Taxonomy" id="3026422"/>
    <lineage>
        <taxon>Bacteria</taxon>
        <taxon>Pseudomonadati</taxon>
        <taxon>Pseudomonadota</taxon>
        <taxon>Betaproteobacteria</taxon>
        <taxon>Burkholderiales</taxon>
        <taxon>Comamonadaceae</taxon>
        <taxon>Curvibacter</taxon>
    </lineage>
</organism>
<dbReference type="HAMAP" id="MF_01161">
    <property type="entry name" value="tRNA_Ile_lys_synt"/>
    <property type="match status" value="1"/>
</dbReference>
<keyword evidence="11" id="KW-1185">Reference proteome</keyword>
<gene>
    <name evidence="7 10" type="primary">tilS</name>
    <name evidence="10" type="ORF">PSQ40_00745</name>
</gene>
<comment type="caution">
    <text evidence="10">The sequence shown here is derived from an EMBL/GenBank/DDBJ whole genome shotgun (WGS) entry which is preliminary data.</text>
</comment>
<dbReference type="Pfam" id="PF09179">
    <property type="entry name" value="TilS"/>
    <property type="match status" value="1"/>
</dbReference>
<dbReference type="InterPro" id="IPR012795">
    <property type="entry name" value="tRNA_Ile_lys_synt_N"/>
</dbReference>
<dbReference type="InterPro" id="IPR014729">
    <property type="entry name" value="Rossmann-like_a/b/a_fold"/>
</dbReference>
<evidence type="ECO:0000256" key="1">
    <source>
        <dbReference type="ARBA" id="ARBA00022490"/>
    </source>
</evidence>
<feature type="binding site" evidence="7">
    <location>
        <begin position="23"/>
        <end position="28"/>
    </location>
    <ligand>
        <name>ATP</name>
        <dbReference type="ChEBI" id="CHEBI:30616"/>
    </ligand>
</feature>
<sequence length="315" mass="34668">MTHPFDAAVAAFSPTLPLGVAFSGGADSSALLLACARRWPGQVHAVHVHHGLQAAGDDFAAHCAAVCARWQVPLVQRRVDARHAPGDSPEDAARQARYRVFDEVLQQEWQALGIRTVALAQHADDQVETLLLALSRGAGLPGLAAMPARWQRSGVTFERPLLGLPGQVLRDWLQAQGEIWIEDPSNQDLRYTRNRIRHQLLPALQAVFPQHRDTLARSARHAAQAQGLLLELAEEDLKRVGHPPAIALLQGLSAARQANVLRHWLRQAHGCMPSEVQLKELLRQVQACTTRGHRIELKVGRGQVLREGGVLGWYN</sequence>
<evidence type="ECO:0000313" key="10">
    <source>
        <dbReference type="EMBL" id="MDD0837089.1"/>
    </source>
</evidence>
<comment type="function">
    <text evidence="7">Ligates lysine onto the cytidine present at position 34 of the AUA codon-specific tRNA(Ile) that contains the anticodon CAU, in an ATP-dependent manner. Cytidine is converted to lysidine, thus changing the amino acid specificity of the tRNA from methionine to isoleucine.</text>
</comment>
<dbReference type="Proteomes" id="UP001528673">
    <property type="component" value="Unassembled WGS sequence"/>
</dbReference>
<evidence type="ECO:0000256" key="6">
    <source>
        <dbReference type="ARBA" id="ARBA00048539"/>
    </source>
</evidence>
<keyword evidence="4 7" id="KW-0547">Nucleotide-binding</keyword>
<feature type="domain" description="tRNA(Ile)-lysidine/2-thiocytidine synthase N-terminal" evidence="8">
    <location>
        <begin position="19"/>
        <end position="199"/>
    </location>
</feature>
<dbReference type="RefSeq" id="WP_273947935.1">
    <property type="nucleotide sequence ID" value="NZ_JAQSIP010000001.1"/>
</dbReference>
<comment type="catalytic activity">
    <reaction evidence="6 7">
        <text>cytidine(34) in tRNA(Ile2) + L-lysine + ATP = lysidine(34) in tRNA(Ile2) + AMP + diphosphate + H(+)</text>
        <dbReference type="Rhea" id="RHEA:43744"/>
        <dbReference type="Rhea" id="RHEA-COMP:10625"/>
        <dbReference type="Rhea" id="RHEA-COMP:10670"/>
        <dbReference type="ChEBI" id="CHEBI:15378"/>
        <dbReference type="ChEBI" id="CHEBI:30616"/>
        <dbReference type="ChEBI" id="CHEBI:32551"/>
        <dbReference type="ChEBI" id="CHEBI:33019"/>
        <dbReference type="ChEBI" id="CHEBI:82748"/>
        <dbReference type="ChEBI" id="CHEBI:83665"/>
        <dbReference type="ChEBI" id="CHEBI:456215"/>
        <dbReference type="EC" id="6.3.4.19"/>
    </reaction>
</comment>
<keyword evidence="3 7" id="KW-0819">tRNA processing</keyword>
<dbReference type="PANTHER" id="PTHR43033">
    <property type="entry name" value="TRNA(ILE)-LYSIDINE SYNTHASE-RELATED"/>
    <property type="match status" value="1"/>
</dbReference>
<comment type="similarity">
    <text evidence="7">Belongs to the tRNA(Ile)-lysidine synthase family.</text>
</comment>
<keyword evidence="2 7" id="KW-0436">Ligase</keyword>
<dbReference type="SUPFAM" id="SSF52402">
    <property type="entry name" value="Adenine nucleotide alpha hydrolases-like"/>
    <property type="match status" value="1"/>
</dbReference>
<comment type="subcellular location">
    <subcellularLocation>
        <location evidence="7">Cytoplasm</location>
    </subcellularLocation>
</comment>
<dbReference type="PANTHER" id="PTHR43033:SF1">
    <property type="entry name" value="TRNA(ILE)-LYSIDINE SYNTHASE-RELATED"/>
    <property type="match status" value="1"/>
</dbReference>
<comment type="domain">
    <text evidence="7">The N-terminal region contains the highly conserved SGGXDS motif, predicted to be a P-loop motif involved in ATP binding.</text>
</comment>
<evidence type="ECO:0000259" key="8">
    <source>
        <dbReference type="Pfam" id="PF01171"/>
    </source>
</evidence>
<dbReference type="Gene3D" id="1.20.59.20">
    <property type="match status" value="1"/>
</dbReference>
<dbReference type="NCBIfam" id="TIGR02432">
    <property type="entry name" value="lysidine_TilS_N"/>
    <property type="match status" value="1"/>
</dbReference>
<feature type="domain" description="tRNA(Ile)-lysidine synthase substrate-binding" evidence="9">
    <location>
        <begin position="246"/>
        <end position="299"/>
    </location>
</feature>
<evidence type="ECO:0000313" key="11">
    <source>
        <dbReference type="Proteomes" id="UP001528673"/>
    </source>
</evidence>
<dbReference type="EC" id="6.3.4.19" evidence="7"/>
<dbReference type="Pfam" id="PF01171">
    <property type="entry name" value="ATP_bind_3"/>
    <property type="match status" value="1"/>
</dbReference>
<keyword evidence="1 7" id="KW-0963">Cytoplasm</keyword>
<dbReference type="SUPFAM" id="SSF82829">
    <property type="entry name" value="MesJ substrate recognition domain-like"/>
    <property type="match status" value="1"/>
</dbReference>
<protein>
    <recommendedName>
        <fullName evidence="7">tRNA(Ile)-lysidine synthase</fullName>
        <ecNumber evidence="7">6.3.4.19</ecNumber>
    </recommendedName>
    <alternativeName>
        <fullName evidence="7">tRNA(Ile)-2-lysyl-cytidine synthase</fullName>
    </alternativeName>
    <alternativeName>
        <fullName evidence="7">tRNA(Ile)-lysidine synthetase</fullName>
    </alternativeName>
</protein>
<dbReference type="Gene3D" id="3.40.50.620">
    <property type="entry name" value="HUPs"/>
    <property type="match status" value="1"/>
</dbReference>
<dbReference type="EMBL" id="JAQSIP010000001">
    <property type="protein sequence ID" value="MDD0837089.1"/>
    <property type="molecule type" value="Genomic_DNA"/>
</dbReference>
<dbReference type="CDD" id="cd01992">
    <property type="entry name" value="TilS_N"/>
    <property type="match status" value="1"/>
</dbReference>
<dbReference type="GO" id="GO:0032267">
    <property type="term" value="F:tRNA(Ile)-lysidine synthase activity"/>
    <property type="evidence" value="ECO:0007669"/>
    <property type="project" value="UniProtKB-EC"/>
</dbReference>
<proteinExistence type="inferred from homology"/>
<dbReference type="InterPro" id="IPR011063">
    <property type="entry name" value="TilS/TtcA_N"/>
</dbReference>
<keyword evidence="5 7" id="KW-0067">ATP-binding</keyword>
<evidence type="ECO:0000256" key="5">
    <source>
        <dbReference type="ARBA" id="ARBA00022840"/>
    </source>
</evidence>